<feature type="domain" description="HTH araC/xylS-type" evidence="5">
    <location>
        <begin position="216"/>
        <end position="314"/>
    </location>
</feature>
<dbReference type="PANTHER" id="PTHR43130">
    <property type="entry name" value="ARAC-FAMILY TRANSCRIPTIONAL REGULATOR"/>
    <property type="match status" value="1"/>
</dbReference>
<dbReference type="InterPro" id="IPR052158">
    <property type="entry name" value="INH-QAR"/>
</dbReference>
<feature type="transmembrane region" description="Helical" evidence="4">
    <location>
        <begin position="12"/>
        <end position="31"/>
    </location>
</feature>
<keyword evidence="1" id="KW-0805">Transcription regulation</keyword>
<accession>A0A892ZKK2</accession>
<evidence type="ECO:0000256" key="2">
    <source>
        <dbReference type="ARBA" id="ARBA00023125"/>
    </source>
</evidence>
<keyword evidence="3" id="KW-0804">Transcription</keyword>
<dbReference type="KEGG" id="ptes:JQU52_11975"/>
<evidence type="ECO:0000313" key="7">
    <source>
        <dbReference type="Proteomes" id="UP000653156"/>
    </source>
</evidence>
<gene>
    <name evidence="6" type="ORF">JQU52_11975</name>
</gene>
<dbReference type="InterPro" id="IPR002818">
    <property type="entry name" value="DJ-1/PfpI"/>
</dbReference>
<dbReference type="PANTHER" id="PTHR43130:SF3">
    <property type="entry name" value="HTH-TYPE TRANSCRIPTIONAL REGULATOR RV1931C"/>
    <property type="match status" value="1"/>
</dbReference>
<name>A0A892ZKK2_9NEIS</name>
<dbReference type="CDD" id="cd03137">
    <property type="entry name" value="GATase1_AraC_1"/>
    <property type="match status" value="1"/>
</dbReference>
<dbReference type="InterPro" id="IPR029062">
    <property type="entry name" value="Class_I_gatase-like"/>
</dbReference>
<dbReference type="Proteomes" id="UP000653156">
    <property type="component" value="Chromosome"/>
</dbReference>
<keyword evidence="4" id="KW-0472">Membrane</keyword>
<keyword evidence="4" id="KW-1133">Transmembrane helix</keyword>
<evidence type="ECO:0000256" key="4">
    <source>
        <dbReference type="SAM" id="Phobius"/>
    </source>
</evidence>
<dbReference type="InterPro" id="IPR018060">
    <property type="entry name" value="HTH_AraC"/>
</dbReference>
<evidence type="ECO:0000256" key="1">
    <source>
        <dbReference type="ARBA" id="ARBA00023015"/>
    </source>
</evidence>
<evidence type="ECO:0000259" key="5">
    <source>
        <dbReference type="PROSITE" id="PS01124"/>
    </source>
</evidence>
<evidence type="ECO:0000313" key="6">
    <source>
        <dbReference type="EMBL" id="QRQ81419.1"/>
    </source>
</evidence>
<dbReference type="PROSITE" id="PS00041">
    <property type="entry name" value="HTH_ARAC_FAMILY_1"/>
    <property type="match status" value="1"/>
</dbReference>
<dbReference type="Pfam" id="PF12833">
    <property type="entry name" value="HTH_18"/>
    <property type="match status" value="1"/>
</dbReference>
<dbReference type="EMBL" id="CP069798">
    <property type="protein sequence ID" value="QRQ81419.1"/>
    <property type="molecule type" value="Genomic_DNA"/>
</dbReference>
<dbReference type="SMART" id="SM00342">
    <property type="entry name" value="HTH_ARAC"/>
    <property type="match status" value="1"/>
</dbReference>
<dbReference type="SUPFAM" id="SSF46689">
    <property type="entry name" value="Homeodomain-like"/>
    <property type="match status" value="2"/>
</dbReference>
<keyword evidence="2" id="KW-0238">DNA-binding</keyword>
<dbReference type="AlphaFoldDB" id="A0A892ZKK2"/>
<dbReference type="Gene3D" id="3.40.50.880">
    <property type="match status" value="1"/>
</dbReference>
<dbReference type="InterPro" id="IPR018062">
    <property type="entry name" value="HTH_AraC-typ_CS"/>
</dbReference>
<sequence length="324" mass="36478">MPKHPSAPPVVALLLYPDFSLFHIAVPYMVFSTDLDGRKLFDLRMVQWQKTPNPLAQIKADGGLELLEHADIIIMPGWTDLNEPPTQSLINALNQADQNGKTIVGLCFGTYALAYAGLLNGKRAATHWAGEADFRAKFPHIALDINLLYVEDGNIITSAGTAAAMDCCLAIVRNIYGIKTANKLARLFVSAPHREGGQAQFIEQPLPRKTAHENMNQLLDYLRENLTRPHHIDDLAKQLSMSRSTFTRHFRHATGLSFARWLIEIRLQKGRDLLESTDSSIEEIAEKCGFASSTLFRQQFKNKHQISPTQWRKCFTSEPYSRHV</sequence>
<dbReference type="Pfam" id="PF01965">
    <property type="entry name" value="DJ-1_PfpI"/>
    <property type="match status" value="1"/>
</dbReference>
<dbReference type="PROSITE" id="PS01124">
    <property type="entry name" value="HTH_ARAC_FAMILY_2"/>
    <property type="match status" value="1"/>
</dbReference>
<dbReference type="SUPFAM" id="SSF52317">
    <property type="entry name" value="Class I glutamine amidotransferase-like"/>
    <property type="match status" value="1"/>
</dbReference>
<dbReference type="Gene3D" id="1.10.10.60">
    <property type="entry name" value="Homeodomain-like"/>
    <property type="match status" value="1"/>
</dbReference>
<reference evidence="6" key="1">
    <citation type="submission" date="2021-02" db="EMBL/GenBank/DDBJ databases">
        <title>Neisseriaceae sp. 26B isolated from the cloaca of a Common Toad-headed Turtle (Mesoclemmys nasuta).</title>
        <authorList>
            <person name="Spergser J."/>
            <person name="Busse H.-J."/>
        </authorList>
    </citation>
    <scope>NUCLEOTIDE SEQUENCE</scope>
    <source>
        <strain evidence="6">26B</strain>
    </source>
</reference>
<dbReference type="GO" id="GO:0003700">
    <property type="term" value="F:DNA-binding transcription factor activity"/>
    <property type="evidence" value="ECO:0007669"/>
    <property type="project" value="InterPro"/>
</dbReference>
<protein>
    <submittedName>
        <fullName evidence="6">Helix-turn-helix domain-containing protein</fullName>
    </submittedName>
</protein>
<keyword evidence="4" id="KW-0812">Transmembrane</keyword>
<dbReference type="InterPro" id="IPR009057">
    <property type="entry name" value="Homeodomain-like_sf"/>
</dbReference>
<evidence type="ECO:0000256" key="3">
    <source>
        <dbReference type="ARBA" id="ARBA00023163"/>
    </source>
</evidence>
<organism evidence="6 7">
    <name type="scientific">Paralysiella testudinis</name>
    <dbReference type="NCBI Taxonomy" id="2809020"/>
    <lineage>
        <taxon>Bacteria</taxon>
        <taxon>Pseudomonadati</taxon>
        <taxon>Pseudomonadota</taxon>
        <taxon>Betaproteobacteria</taxon>
        <taxon>Neisseriales</taxon>
        <taxon>Neisseriaceae</taxon>
        <taxon>Paralysiella</taxon>
    </lineage>
</organism>
<dbReference type="GO" id="GO:0043565">
    <property type="term" value="F:sequence-specific DNA binding"/>
    <property type="evidence" value="ECO:0007669"/>
    <property type="project" value="InterPro"/>
</dbReference>
<keyword evidence="7" id="KW-1185">Reference proteome</keyword>
<proteinExistence type="predicted"/>
<dbReference type="RefSeq" id="WP_230338712.1">
    <property type="nucleotide sequence ID" value="NZ_CP069798.1"/>
</dbReference>